<name>A0A401P5M5_SCYTO</name>
<comment type="caution">
    <text evidence="2">The sequence shown here is derived from an EMBL/GenBank/DDBJ whole genome shotgun (WGS) entry which is preliminary data.</text>
</comment>
<protein>
    <submittedName>
        <fullName evidence="2">Uncharacterized protein</fullName>
    </submittedName>
</protein>
<dbReference type="EMBL" id="BFAA01007220">
    <property type="protein sequence ID" value="GCB68451.1"/>
    <property type="molecule type" value="Genomic_DNA"/>
</dbReference>
<evidence type="ECO:0000313" key="3">
    <source>
        <dbReference type="Proteomes" id="UP000288216"/>
    </source>
</evidence>
<sequence>MSVAGSGTAARQRSQWPGAALQRGSAVSGRERYCRAAFLLPAATAAAPSAAEIVTTAPMVAWSGTAARVTAEQRWQWPGTEPQQPGKAPHREAEVSSLPQARRGGGEDCEVSLGTRGAKVDI</sequence>
<proteinExistence type="predicted"/>
<evidence type="ECO:0000313" key="2">
    <source>
        <dbReference type="EMBL" id="GCB68451.1"/>
    </source>
</evidence>
<reference evidence="2 3" key="1">
    <citation type="journal article" date="2018" name="Nat. Ecol. Evol.">
        <title>Shark genomes provide insights into elasmobranch evolution and the origin of vertebrates.</title>
        <authorList>
            <person name="Hara Y"/>
            <person name="Yamaguchi K"/>
            <person name="Onimaru K"/>
            <person name="Kadota M"/>
            <person name="Koyanagi M"/>
            <person name="Keeley SD"/>
            <person name="Tatsumi K"/>
            <person name="Tanaka K"/>
            <person name="Motone F"/>
            <person name="Kageyama Y"/>
            <person name="Nozu R"/>
            <person name="Adachi N"/>
            <person name="Nishimura O"/>
            <person name="Nakagawa R"/>
            <person name="Tanegashima C"/>
            <person name="Kiyatake I"/>
            <person name="Matsumoto R"/>
            <person name="Murakumo K"/>
            <person name="Nishida K"/>
            <person name="Terakita A"/>
            <person name="Kuratani S"/>
            <person name="Sato K"/>
            <person name="Hyodo S Kuraku.S."/>
        </authorList>
    </citation>
    <scope>NUCLEOTIDE SEQUENCE [LARGE SCALE GENOMIC DNA]</scope>
</reference>
<dbReference type="AlphaFoldDB" id="A0A401P5M5"/>
<gene>
    <name evidence="2" type="ORF">scyTo_0013829</name>
</gene>
<accession>A0A401P5M5</accession>
<evidence type="ECO:0000256" key="1">
    <source>
        <dbReference type="SAM" id="MobiDB-lite"/>
    </source>
</evidence>
<dbReference type="Proteomes" id="UP000288216">
    <property type="component" value="Unassembled WGS sequence"/>
</dbReference>
<organism evidence="2 3">
    <name type="scientific">Scyliorhinus torazame</name>
    <name type="common">Cloudy catshark</name>
    <name type="synonym">Catulus torazame</name>
    <dbReference type="NCBI Taxonomy" id="75743"/>
    <lineage>
        <taxon>Eukaryota</taxon>
        <taxon>Metazoa</taxon>
        <taxon>Chordata</taxon>
        <taxon>Craniata</taxon>
        <taxon>Vertebrata</taxon>
        <taxon>Chondrichthyes</taxon>
        <taxon>Elasmobranchii</taxon>
        <taxon>Galeomorphii</taxon>
        <taxon>Galeoidea</taxon>
        <taxon>Carcharhiniformes</taxon>
        <taxon>Scyliorhinidae</taxon>
        <taxon>Scyliorhinus</taxon>
    </lineage>
</organism>
<feature type="region of interest" description="Disordered" evidence="1">
    <location>
        <begin position="75"/>
        <end position="122"/>
    </location>
</feature>
<feature type="region of interest" description="Disordered" evidence="1">
    <location>
        <begin position="1"/>
        <end position="26"/>
    </location>
</feature>
<keyword evidence="3" id="KW-1185">Reference proteome</keyword>